<organism evidence="2 3">
    <name type="scientific">Gandjariella thermophila</name>
    <dbReference type="NCBI Taxonomy" id="1931992"/>
    <lineage>
        <taxon>Bacteria</taxon>
        <taxon>Bacillati</taxon>
        <taxon>Actinomycetota</taxon>
        <taxon>Actinomycetes</taxon>
        <taxon>Pseudonocardiales</taxon>
        <taxon>Pseudonocardiaceae</taxon>
        <taxon>Gandjariella</taxon>
    </lineage>
</organism>
<comment type="caution">
    <text evidence="2">The sequence shown here is derived from an EMBL/GenBank/DDBJ whole genome shotgun (WGS) entry which is preliminary data.</text>
</comment>
<dbReference type="Pfam" id="PF08808">
    <property type="entry name" value="RES"/>
    <property type="match status" value="1"/>
</dbReference>
<accession>A0A4D4J3J3</accession>
<keyword evidence="3" id="KW-1185">Reference proteome</keyword>
<name>A0A4D4J3J3_9PSEU</name>
<dbReference type="EMBL" id="BJFL01000011">
    <property type="protein sequence ID" value="GDY31071.1"/>
    <property type="molecule type" value="Genomic_DNA"/>
</dbReference>
<dbReference type="OrthoDB" id="3256236at2"/>
<dbReference type="RefSeq" id="WP_137814161.1">
    <property type="nucleotide sequence ID" value="NZ_BJFL01000011.1"/>
</dbReference>
<dbReference type="Proteomes" id="UP000298860">
    <property type="component" value="Unassembled WGS sequence"/>
</dbReference>
<evidence type="ECO:0000313" key="2">
    <source>
        <dbReference type="EMBL" id="GDY31071.1"/>
    </source>
</evidence>
<feature type="domain" description="RES" evidence="1">
    <location>
        <begin position="55"/>
        <end position="190"/>
    </location>
</feature>
<reference evidence="3" key="1">
    <citation type="submission" date="2019-04" db="EMBL/GenBank/DDBJ databases">
        <title>Draft genome sequence of Pseudonocardiaceae bacterium SL3-2-4.</title>
        <authorList>
            <person name="Ningsih F."/>
            <person name="Yokota A."/>
            <person name="Sakai Y."/>
            <person name="Nanatani K."/>
            <person name="Yabe S."/>
            <person name="Oetari A."/>
            <person name="Sjamsuridzal W."/>
        </authorList>
    </citation>
    <scope>NUCLEOTIDE SEQUENCE [LARGE SCALE GENOMIC DNA]</scope>
    <source>
        <strain evidence="3">SL3-2-4</strain>
    </source>
</reference>
<gene>
    <name evidence="2" type="ORF">GTS_27040</name>
</gene>
<evidence type="ECO:0000313" key="3">
    <source>
        <dbReference type="Proteomes" id="UP000298860"/>
    </source>
</evidence>
<protein>
    <recommendedName>
        <fullName evidence="1">RES domain-containing protein</fullName>
    </recommendedName>
</protein>
<dbReference type="SMART" id="SM00953">
    <property type="entry name" value="RES"/>
    <property type="match status" value="1"/>
</dbReference>
<proteinExistence type="predicted"/>
<dbReference type="InterPro" id="IPR014914">
    <property type="entry name" value="RES_dom"/>
</dbReference>
<sequence length="218" mass="23969">MARLPQPPAPAALQALLRRAEDVVAVHRATRLVRIFTQSGRHPQRWNTFRYTGPLPHARFDPHPPGPDGEPVPSPEHGVLYFGLSVRTSVAEVYQATSTVDRRTRGPHLVVLRPRRTLRLLDLAGLWPTRAGASQALSSGPKDVTQAWARAIRAAYPELDGLWYRSSMDAGDPAICLWDPPAASALPDTPDVLLPLDHPGLDLPLGRICEELNYTLLA</sequence>
<dbReference type="AlphaFoldDB" id="A0A4D4J3J3"/>
<evidence type="ECO:0000259" key="1">
    <source>
        <dbReference type="SMART" id="SM00953"/>
    </source>
</evidence>